<gene>
    <name evidence="3" type="ORF">M6B38_359465</name>
</gene>
<accession>A0AAX6GL09</accession>
<comment type="caution">
    <text evidence="3">The sequence shown here is derived from an EMBL/GenBank/DDBJ whole genome shotgun (WGS) entry which is preliminary data.</text>
</comment>
<dbReference type="PANTHER" id="PTHR34807:SF3">
    <property type="entry name" value="OS08G0270800 PROTEIN"/>
    <property type="match status" value="1"/>
</dbReference>
<keyword evidence="1" id="KW-0175">Coiled coil</keyword>
<reference evidence="3" key="2">
    <citation type="submission" date="2023-04" db="EMBL/GenBank/DDBJ databases">
        <authorList>
            <person name="Bruccoleri R.E."/>
            <person name="Oakeley E.J."/>
            <person name="Faust A.-M."/>
            <person name="Dessus-Babus S."/>
            <person name="Altorfer M."/>
            <person name="Burckhardt D."/>
            <person name="Oertli M."/>
            <person name="Naumann U."/>
            <person name="Petersen F."/>
            <person name="Wong J."/>
        </authorList>
    </citation>
    <scope>NUCLEOTIDE SEQUENCE</scope>
    <source>
        <strain evidence="3">GSM-AAB239-AS_SAM_17_03QT</strain>
        <tissue evidence="3">Leaf</tissue>
    </source>
</reference>
<name>A0AAX6GL09_IRIPA</name>
<dbReference type="AlphaFoldDB" id="A0AAX6GL09"/>
<dbReference type="PANTHER" id="PTHR34807">
    <property type="entry name" value="OS08G0270800 PROTEIN"/>
    <property type="match status" value="1"/>
</dbReference>
<sequence>MKKGKKVPMESSPYCPSSSYSVPVGEEQAKARSRHRSLMLDYLELQKEIEAKRRKITEANKKKHKLSTVVKFLRRKFTSLSKKPYQNIQVRVKKHSHKLLPPLNVQSKVPLKDGQEVRETSVPSTTALFDLNQIIPSGDEMNDIQIGMGSPVTDLSNMTFVDGDAEKRTIQWQDQMAVGA</sequence>
<keyword evidence="4" id="KW-1185">Reference proteome</keyword>
<feature type="compositionally biased region" description="Low complexity" evidence="2">
    <location>
        <begin position="11"/>
        <end position="24"/>
    </location>
</feature>
<proteinExistence type="predicted"/>
<reference evidence="3" key="1">
    <citation type="journal article" date="2023" name="GigaByte">
        <title>Genome assembly of the bearded iris, Iris pallida Lam.</title>
        <authorList>
            <person name="Bruccoleri R.E."/>
            <person name="Oakeley E.J."/>
            <person name="Faust A.M.E."/>
            <person name="Altorfer M."/>
            <person name="Dessus-Babus S."/>
            <person name="Burckhardt D."/>
            <person name="Oertli M."/>
            <person name="Naumann U."/>
            <person name="Petersen F."/>
            <person name="Wong J."/>
        </authorList>
    </citation>
    <scope>NUCLEOTIDE SEQUENCE</scope>
    <source>
        <strain evidence="3">GSM-AAB239-AS_SAM_17_03QT</strain>
    </source>
</reference>
<evidence type="ECO:0000313" key="3">
    <source>
        <dbReference type="EMBL" id="KAJ6829025.1"/>
    </source>
</evidence>
<evidence type="ECO:0000313" key="4">
    <source>
        <dbReference type="Proteomes" id="UP001140949"/>
    </source>
</evidence>
<organism evidence="3 4">
    <name type="scientific">Iris pallida</name>
    <name type="common">Sweet iris</name>
    <dbReference type="NCBI Taxonomy" id="29817"/>
    <lineage>
        <taxon>Eukaryota</taxon>
        <taxon>Viridiplantae</taxon>
        <taxon>Streptophyta</taxon>
        <taxon>Embryophyta</taxon>
        <taxon>Tracheophyta</taxon>
        <taxon>Spermatophyta</taxon>
        <taxon>Magnoliopsida</taxon>
        <taxon>Liliopsida</taxon>
        <taxon>Asparagales</taxon>
        <taxon>Iridaceae</taxon>
        <taxon>Iridoideae</taxon>
        <taxon>Irideae</taxon>
        <taxon>Iris</taxon>
    </lineage>
</organism>
<evidence type="ECO:0000256" key="1">
    <source>
        <dbReference type="SAM" id="Coils"/>
    </source>
</evidence>
<feature type="coiled-coil region" evidence="1">
    <location>
        <begin position="35"/>
        <end position="62"/>
    </location>
</feature>
<evidence type="ECO:0000256" key="2">
    <source>
        <dbReference type="SAM" id="MobiDB-lite"/>
    </source>
</evidence>
<dbReference type="Proteomes" id="UP001140949">
    <property type="component" value="Unassembled WGS sequence"/>
</dbReference>
<feature type="region of interest" description="Disordered" evidence="2">
    <location>
        <begin position="1"/>
        <end position="28"/>
    </location>
</feature>
<dbReference type="EMBL" id="JANAVB010018993">
    <property type="protein sequence ID" value="KAJ6829025.1"/>
    <property type="molecule type" value="Genomic_DNA"/>
</dbReference>
<protein>
    <submittedName>
        <fullName evidence="3">Uncharacterized protein</fullName>
    </submittedName>
</protein>